<dbReference type="InterPro" id="IPR010081">
    <property type="entry name" value="DiNH2opropionate_NH3_lyase"/>
</dbReference>
<evidence type="ECO:0000313" key="5">
    <source>
        <dbReference type="Proteomes" id="UP000574067"/>
    </source>
</evidence>
<dbReference type="EMBL" id="JABBFW010000027">
    <property type="protein sequence ID" value="NML18089.1"/>
    <property type="molecule type" value="Genomic_DNA"/>
</dbReference>
<protein>
    <submittedName>
        <fullName evidence="4">Diaminopropionate ammonia-lyase</fullName>
        <ecNumber evidence="4">4.3.1.15</ecNumber>
    </submittedName>
</protein>
<comment type="caution">
    <text evidence="4">The sequence shown here is derived from an EMBL/GenBank/DDBJ whole genome shotgun (WGS) entry which is preliminary data.</text>
</comment>
<organism evidence="4 5">
    <name type="scientific">Azohydromonas caseinilytica</name>
    <dbReference type="NCBI Taxonomy" id="2728836"/>
    <lineage>
        <taxon>Bacteria</taxon>
        <taxon>Pseudomonadati</taxon>
        <taxon>Pseudomonadota</taxon>
        <taxon>Betaproteobacteria</taxon>
        <taxon>Burkholderiales</taxon>
        <taxon>Sphaerotilaceae</taxon>
        <taxon>Azohydromonas</taxon>
    </lineage>
</organism>
<keyword evidence="2" id="KW-0663">Pyridoxal phosphate</keyword>
<dbReference type="CDD" id="cd00640">
    <property type="entry name" value="Trp-synth-beta_II"/>
    <property type="match status" value="1"/>
</dbReference>
<evidence type="ECO:0000256" key="2">
    <source>
        <dbReference type="ARBA" id="ARBA00022898"/>
    </source>
</evidence>
<evidence type="ECO:0000313" key="4">
    <source>
        <dbReference type="EMBL" id="NML18089.1"/>
    </source>
</evidence>
<dbReference type="InterPro" id="IPR001926">
    <property type="entry name" value="TrpB-like_PALP"/>
</dbReference>
<proteinExistence type="predicted"/>
<sequence length="405" mass="42835">MLVANPRAVRAPYPAELKSLMSIERAQESRLWLSPWPELARGATPLYELPDLAAKLNVARISVKDESVRSPLGSFKALGAPIALVRQVLRLHPDLDPAALLTGRHAEMLKDYTVISATDGNHGRGLAAAARSVGCRCVIVLHANVSLEREQAIAVHGARIVRIAGNYDESVEEAARLAAAHGWQVVSDTSYDGYEDIPRDVMQGYATIAAEIVEQTGAVANEAGAFTHVFLQGGVGGLAAGLASYLWEHHGAQRPCFIVVEPRQADCLFQSALQGRAAKATGSVDSVMAGLACGETSPLAWRFLQPGIDAFMTIEDGAAVQAMRVLAAGSGRDIPIVAGESGVAGLAGLLALRRDAAWSQQVGLDECSRVLLISTEGATAPAVYEELVGEPADAVLKRQAAWLAR</sequence>
<gene>
    <name evidence="4" type="ORF">HHL10_24255</name>
</gene>
<dbReference type="SUPFAM" id="SSF53686">
    <property type="entry name" value="Tryptophan synthase beta subunit-like PLP-dependent enzymes"/>
    <property type="match status" value="1"/>
</dbReference>
<dbReference type="PANTHER" id="PTHR42937:SF1">
    <property type="entry name" value="DIAMINOPROPIONATE AMMONIA-LYASE"/>
    <property type="match status" value="1"/>
</dbReference>
<dbReference type="Proteomes" id="UP000574067">
    <property type="component" value="Unassembled WGS sequence"/>
</dbReference>
<feature type="domain" description="Tryptophan synthase beta chain-like PALP" evidence="3">
    <location>
        <begin position="39"/>
        <end position="360"/>
    </location>
</feature>
<accession>A0A848FIJ8</accession>
<dbReference type="NCBIfam" id="TIGR01747">
    <property type="entry name" value="diampropi_NH3ly"/>
    <property type="match status" value="1"/>
</dbReference>
<dbReference type="InterPro" id="IPR036052">
    <property type="entry name" value="TrpB-like_PALP_sf"/>
</dbReference>
<dbReference type="Gene3D" id="3.40.50.1100">
    <property type="match status" value="2"/>
</dbReference>
<dbReference type="GO" id="GO:0030170">
    <property type="term" value="F:pyridoxal phosphate binding"/>
    <property type="evidence" value="ECO:0007669"/>
    <property type="project" value="InterPro"/>
</dbReference>
<evidence type="ECO:0000259" key="3">
    <source>
        <dbReference type="Pfam" id="PF00291"/>
    </source>
</evidence>
<dbReference type="PANTHER" id="PTHR42937">
    <property type="match status" value="1"/>
</dbReference>
<dbReference type="EC" id="4.3.1.15" evidence="4"/>
<keyword evidence="4" id="KW-0456">Lyase</keyword>
<dbReference type="GO" id="GO:0008838">
    <property type="term" value="F:diaminopropionate ammonia-lyase activity"/>
    <property type="evidence" value="ECO:0007669"/>
    <property type="project" value="UniProtKB-EC"/>
</dbReference>
<dbReference type="Pfam" id="PF00291">
    <property type="entry name" value="PALP"/>
    <property type="match status" value="1"/>
</dbReference>
<keyword evidence="5" id="KW-1185">Reference proteome</keyword>
<reference evidence="4 5" key="1">
    <citation type="submission" date="2020-04" db="EMBL/GenBank/DDBJ databases">
        <title>Azohydromonas sp. isolated from soil.</title>
        <authorList>
            <person name="Dahal R.H."/>
        </authorList>
    </citation>
    <scope>NUCLEOTIDE SEQUENCE [LARGE SCALE GENOMIC DNA]</scope>
    <source>
        <strain evidence="4 5">G-1-1-14</strain>
    </source>
</reference>
<name>A0A848FIJ8_9BURK</name>
<dbReference type="RefSeq" id="WP_169162992.1">
    <property type="nucleotide sequence ID" value="NZ_JABBFW010000027.1"/>
</dbReference>
<evidence type="ECO:0000256" key="1">
    <source>
        <dbReference type="ARBA" id="ARBA00001933"/>
    </source>
</evidence>
<comment type="cofactor">
    <cofactor evidence="1">
        <name>pyridoxal 5'-phosphate</name>
        <dbReference type="ChEBI" id="CHEBI:597326"/>
    </cofactor>
</comment>
<dbReference type="AlphaFoldDB" id="A0A848FIJ8"/>
<dbReference type="NCBIfam" id="NF006058">
    <property type="entry name" value="PRK08206.1"/>
    <property type="match status" value="1"/>
</dbReference>